<name>A0A5K4FCS7_SCHMA</name>
<dbReference type="AlphaFoldDB" id="A0A5K4FCS7"/>
<evidence type="ECO:0000313" key="5">
    <source>
        <dbReference type="WBParaSite" id="Smp_340610.2"/>
    </source>
</evidence>
<dbReference type="PANTHER" id="PTHR44186">
    <property type="match status" value="1"/>
</dbReference>
<feature type="repeat" description="TPR" evidence="4">
    <location>
        <begin position="182"/>
        <end position="215"/>
    </location>
</feature>
<dbReference type="STRING" id="6183.A0A5K4FCS7"/>
<dbReference type="Pfam" id="PF13414">
    <property type="entry name" value="TPR_11"/>
    <property type="match status" value="1"/>
</dbReference>
<dbReference type="SMART" id="SM00028">
    <property type="entry name" value="TPR"/>
    <property type="match status" value="6"/>
</dbReference>
<dbReference type="WBParaSite" id="Smp_340610.2">
    <property type="protein sequence ID" value="Smp_340610.2"/>
    <property type="gene ID" value="Smp_340610"/>
</dbReference>
<dbReference type="InterPro" id="IPR019734">
    <property type="entry name" value="TPR_rpt"/>
</dbReference>
<dbReference type="FunCoup" id="A0A5K4FCS7">
    <property type="interactions" value="191"/>
</dbReference>
<feature type="repeat" description="TPR" evidence="4">
    <location>
        <begin position="81"/>
        <end position="114"/>
    </location>
</feature>
<keyword evidence="1" id="KW-0677">Repeat</keyword>
<dbReference type="PROSITE" id="PS50005">
    <property type="entry name" value="TPR"/>
    <property type="match status" value="3"/>
</dbReference>
<dbReference type="Pfam" id="PF13181">
    <property type="entry name" value="TPR_8"/>
    <property type="match status" value="3"/>
</dbReference>
<keyword evidence="2 4" id="KW-0802">TPR repeat</keyword>
<organism evidence="5">
    <name type="scientific">Schistosoma mansoni</name>
    <name type="common">Blood fluke</name>
    <dbReference type="NCBI Taxonomy" id="6183"/>
    <lineage>
        <taxon>Eukaryota</taxon>
        <taxon>Metazoa</taxon>
        <taxon>Spiralia</taxon>
        <taxon>Lophotrochozoa</taxon>
        <taxon>Platyhelminthes</taxon>
        <taxon>Trematoda</taxon>
        <taxon>Digenea</taxon>
        <taxon>Strigeidida</taxon>
        <taxon>Schistosomatoidea</taxon>
        <taxon>Schistosomatidae</taxon>
        <taxon>Schistosoma</taxon>
    </lineage>
</organism>
<protein>
    <submittedName>
        <fullName evidence="5">Bardet-biedl syndrome 4-like protein</fullName>
    </submittedName>
</protein>
<dbReference type="InterPro" id="IPR011990">
    <property type="entry name" value="TPR-like_helical_dom_sf"/>
</dbReference>
<dbReference type="GO" id="GO:0060271">
    <property type="term" value="P:cilium assembly"/>
    <property type="evidence" value="ECO:0007669"/>
    <property type="project" value="TreeGrafter"/>
</dbReference>
<dbReference type="PANTHER" id="PTHR44186:SF1">
    <property type="entry name" value="BARDET-BIEDL SYNDROME 4 PROTEIN"/>
    <property type="match status" value="1"/>
</dbReference>
<dbReference type="Gene3D" id="1.25.40.10">
    <property type="entry name" value="Tetratricopeptide repeat domain"/>
    <property type="match status" value="3"/>
</dbReference>
<accession>A0A5K4FCS7</accession>
<reference evidence="5" key="1">
    <citation type="submission" date="2019-11" db="UniProtKB">
        <authorList>
            <consortium name="WormBaseParasite"/>
        </authorList>
    </citation>
    <scope>IDENTIFICATION</scope>
    <source>
        <strain evidence="5">Puerto Rican</strain>
    </source>
</reference>
<proteinExistence type="inferred from homology"/>
<evidence type="ECO:0000256" key="3">
    <source>
        <dbReference type="ARBA" id="ARBA00023778"/>
    </source>
</evidence>
<evidence type="ECO:0000256" key="1">
    <source>
        <dbReference type="ARBA" id="ARBA00022737"/>
    </source>
</evidence>
<comment type="similarity">
    <text evidence="3">Belongs to the BBS4 family.</text>
</comment>
<evidence type="ECO:0000256" key="2">
    <source>
        <dbReference type="ARBA" id="ARBA00022803"/>
    </source>
</evidence>
<dbReference type="GO" id="GO:0036064">
    <property type="term" value="C:ciliary basal body"/>
    <property type="evidence" value="ECO:0007669"/>
    <property type="project" value="TreeGrafter"/>
</dbReference>
<sequence>MHKESLYIQPIESVNWLLHTLYTQSAFSKCTDIIKNCTNGQFTLNDDYHLYCLSLINRLGGCIQQSLNSLFKCLEHNNKSVDIIKQIAKSLHLQGHHNEALEIYQDALKLNQNDWEIPFGQGVCYFYMKQFESAEKYFKKSCKLTKSIKPLKWLAKIHLEKSSINSAIATLKKATSLVPEDPDILSNLGLLYFQTNQEQLAFECLSSAIILKPDHFDANQLAGVIITLHKDYDVALNKYRSILKQSSESSILWNNIGVALMGKRNLVASITCFKRASYLTPFDWRISINLGIIYMHTSQWLSAFQHITTSINLFNFIKQRSIQRCAINDNNNNQKITHDVGMLYCLLGYCLIKLNEYSKAYEAFMNAYKQSNKNPLVILNCANFLTKSNKKLANQMLSKYKKLSLTSEYELPYWVNKTDVDKLVNQLDTYLRNIQRQNTTESTGPLEISV</sequence>
<dbReference type="GO" id="GO:0061512">
    <property type="term" value="P:protein localization to cilium"/>
    <property type="evidence" value="ECO:0007669"/>
    <property type="project" value="TreeGrafter"/>
</dbReference>
<dbReference type="SUPFAM" id="SSF48452">
    <property type="entry name" value="TPR-like"/>
    <property type="match status" value="1"/>
</dbReference>
<evidence type="ECO:0000256" key="4">
    <source>
        <dbReference type="PROSITE-ProRule" id="PRU00339"/>
    </source>
</evidence>
<feature type="repeat" description="TPR" evidence="4">
    <location>
        <begin position="341"/>
        <end position="374"/>
    </location>
</feature>
<dbReference type="InParanoid" id="A0A5K4FCS7"/>